<comment type="caution">
    <text evidence="2">The sequence shown here is derived from an EMBL/GenBank/DDBJ whole genome shotgun (WGS) entry which is preliminary data.</text>
</comment>
<evidence type="ECO:0000313" key="2">
    <source>
        <dbReference type="EMBL" id="MFC4819515.1"/>
    </source>
</evidence>
<reference evidence="3" key="1">
    <citation type="journal article" date="2019" name="Int. J. Syst. Evol. Microbiol.">
        <title>The Global Catalogue of Microorganisms (GCM) 10K type strain sequencing project: providing services to taxonomists for standard genome sequencing and annotation.</title>
        <authorList>
            <consortium name="The Broad Institute Genomics Platform"/>
            <consortium name="The Broad Institute Genome Sequencing Center for Infectious Disease"/>
            <person name="Wu L."/>
            <person name="Ma J."/>
        </authorList>
    </citation>
    <scope>NUCLEOTIDE SEQUENCE [LARGE SCALE GENOMIC DNA]</scope>
    <source>
        <strain evidence="3">CCUG 30340</strain>
    </source>
</reference>
<keyword evidence="1" id="KW-0040">ANK repeat</keyword>
<sequence length="289" mass="30216">MTSTTALTLRDARFRAALAAFDAGDEAALRRVLAEHPGLGAERLEEPGAWLREQVGEALDGYFRRPFLLWFAAGNPVRGGRLPPNAASLAAILIEAARRDDAEGLRDQLEHTLELVASGRVARESGVQIALLDVLIDAGARPGDGLAALGAGHLQAAAHLLERGGTLGLAGALCLGRFDEAPRLAAGASAGERQDALIAAAVNARPDAQAWLLAFGVDVDARGSGIHPHATALHQAVAAGCLPAVQRLVEAGARLDVRDTVHRGTPLDWARYAGQAQIASYLEAAGERR</sequence>
<gene>
    <name evidence="2" type="ORF">ACFO6Q_04225</name>
</gene>
<dbReference type="RefSeq" id="WP_380019283.1">
    <property type="nucleotide sequence ID" value="NZ_JBHSHD010000003.1"/>
</dbReference>
<dbReference type="Pfam" id="PF12796">
    <property type="entry name" value="Ank_2"/>
    <property type="match status" value="1"/>
</dbReference>
<evidence type="ECO:0000256" key="1">
    <source>
        <dbReference type="PROSITE-ProRule" id="PRU00023"/>
    </source>
</evidence>
<dbReference type="PROSITE" id="PS50088">
    <property type="entry name" value="ANK_REPEAT"/>
    <property type="match status" value="1"/>
</dbReference>
<dbReference type="SUPFAM" id="SSF48403">
    <property type="entry name" value="Ankyrin repeat"/>
    <property type="match status" value="1"/>
</dbReference>
<dbReference type="InterPro" id="IPR002110">
    <property type="entry name" value="Ankyrin_rpt"/>
</dbReference>
<dbReference type="PROSITE" id="PS50297">
    <property type="entry name" value="ANK_REP_REGION"/>
    <property type="match status" value="1"/>
</dbReference>
<evidence type="ECO:0000313" key="3">
    <source>
        <dbReference type="Proteomes" id="UP001595886"/>
    </source>
</evidence>
<feature type="repeat" description="ANK" evidence="1">
    <location>
        <begin position="228"/>
        <end position="260"/>
    </location>
</feature>
<dbReference type="EMBL" id="JBHSHD010000003">
    <property type="protein sequence ID" value="MFC4819515.1"/>
    <property type="molecule type" value="Genomic_DNA"/>
</dbReference>
<accession>A0ABV9QS87</accession>
<keyword evidence="3" id="KW-1185">Reference proteome</keyword>
<dbReference type="InterPro" id="IPR036770">
    <property type="entry name" value="Ankyrin_rpt-contain_sf"/>
</dbReference>
<name>A0ABV9QS87_9GAMM</name>
<proteinExistence type="predicted"/>
<organism evidence="2 3">
    <name type="scientific">Dokdonella ginsengisoli</name>
    <dbReference type="NCBI Taxonomy" id="363846"/>
    <lineage>
        <taxon>Bacteria</taxon>
        <taxon>Pseudomonadati</taxon>
        <taxon>Pseudomonadota</taxon>
        <taxon>Gammaproteobacteria</taxon>
        <taxon>Lysobacterales</taxon>
        <taxon>Rhodanobacteraceae</taxon>
        <taxon>Dokdonella</taxon>
    </lineage>
</organism>
<dbReference type="Proteomes" id="UP001595886">
    <property type="component" value="Unassembled WGS sequence"/>
</dbReference>
<protein>
    <submittedName>
        <fullName evidence="2">Ankyrin repeat domain-containing protein</fullName>
    </submittedName>
</protein>
<dbReference type="Gene3D" id="1.25.40.20">
    <property type="entry name" value="Ankyrin repeat-containing domain"/>
    <property type="match status" value="1"/>
</dbReference>